<dbReference type="Pfam" id="PF26341">
    <property type="entry name" value="AAA_SelU"/>
    <property type="match status" value="1"/>
</dbReference>
<feature type="domain" description="Rhodanese" evidence="2">
    <location>
        <begin position="14"/>
        <end position="133"/>
    </location>
</feature>
<dbReference type="PANTHER" id="PTHR30401:SF0">
    <property type="entry name" value="TRNA 2-SELENOURIDINE SYNTHASE"/>
    <property type="match status" value="1"/>
</dbReference>
<dbReference type="PROSITE" id="PS50206">
    <property type="entry name" value="RHODANESE_3"/>
    <property type="match status" value="1"/>
</dbReference>
<dbReference type="InterPro" id="IPR001763">
    <property type="entry name" value="Rhodanese-like_dom"/>
</dbReference>
<dbReference type="SMART" id="SM00450">
    <property type="entry name" value="RHOD"/>
    <property type="match status" value="1"/>
</dbReference>
<evidence type="ECO:0000259" key="2">
    <source>
        <dbReference type="PROSITE" id="PS50206"/>
    </source>
</evidence>
<evidence type="ECO:0000313" key="3">
    <source>
        <dbReference type="EMBL" id="TYS18498.1"/>
    </source>
</evidence>
<gene>
    <name evidence="3" type="primary">mnmH</name>
    <name evidence="3" type="ORF">FZC78_02870</name>
</gene>
<keyword evidence="1" id="KW-0711">Selenium</keyword>
<dbReference type="GO" id="GO:0002098">
    <property type="term" value="P:tRNA wobble uridine modification"/>
    <property type="evidence" value="ECO:0007669"/>
    <property type="project" value="InterPro"/>
</dbReference>
<dbReference type="NCBIfam" id="TIGR03167">
    <property type="entry name" value="tRNA_sel_U_synt"/>
    <property type="match status" value="1"/>
</dbReference>
<dbReference type="EMBL" id="VTEI01000002">
    <property type="protein sequence ID" value="TYS18498.1"/>
    <property type="molecule type" value="Genomic_DNA"/>
</dbReference>
<reference evidence="3 4" key="1">
    <citation type="submission" date="2019-08" db="EMBL/GenBank/DDBJ databases">
        <title>Bacillus genomes from the desert of Cuatro Cienegas, Coahuila.</title>
        <authorList>
            <person name="Olmedo-Alvarez G."/>
        </authorList>
    </citation>
    <scope>NUCLEOTIDE SEQUENCE [LARGE SCALE GENOMIC DNA]</scope>
    <source>
        <strain evidence="3 4">CH34_1T</strain>
    </source>
</reference>
<accession>A0A5D4NYA6</accession>
<dbReference type="RefSeq" id="WP_148938176.1">
    <property type="nucleotide sequence ID" value="NZ_VTEI01000002.1"/>
</dbReference>
<comment type="caution">
    <text evidence="3">The sequence shown here is derived from an EMBL/GenBank/DDBJ whole genome shotgun (WGS) entry which is preliminary data.</text>
</comment>
<dbReference type="Pfam" id="PF00581">
    <property type="entry name" value="Rhodanese"/>
    <property type="match status" value="1"/>
</dbReference>
<dbReference type="PANTHER" id="PTHR30401">
    <property type="entry name" value="TRNA 2-SELENOURIDINE SYNTHASE"/>
    <property type="match status" value="1"/>
</dbReference>
<dbReference type="OrthoDB" id="9808735at2"/>
<dbReference type="InterPro" id="IPR036873">
    <property type="entry name" value="Rhodanese-like_dom_sf"/>
</dbReference>
<dbReference type="InterPro" id="IPR017582">
    <property type="entry name" value="SelU"/>
</dbReference>
<dbReference type="Proteomes" id="UP000322267">
    <property type="component" value="Unassembled WGS sequence"/>
</dbReference>
<dbReference type="Gene3D" id="3.40.250.10">
    <property type="entry name" value="Rhodanese-like domain"/>
    <property type="match status" value="1"/>
</dbReference>
<dbReference type="SUPFAM" id="SSF52821">
    <property type="entry name" value="Rhodanese/Cell cycle control phosphatase"/>
    <property type="match status" value="1"/>
</dbReference>
<dbReference type="InterPro" id="IPR058840">
    <property type="entry name" value="AAA_SelU"/>
</dbReference>
<organism evidence="3 4">
    <name type="scientific">Rossellomorea vietnamensis</name>
    <dbReference type="NCBI Taxonomy" id="218284"/>
    <lineage>
        <taxon>Bacteria</taxon>
        <taxon>Bacillati</taxon>
        <taxon>Bacillota</taxon>
        <taxon>Bacilli</taxon>
        <taxon>Bacillales</taxon>
        <taxon>Bacillaceae</taxon>
        <taxon>Rossellomorea</taxon>
    </lineage>
</organism>
<dbReference type="SUPFAM" id="SSF52540">
    <property type="entry name" value="P-loop containing nucleoside triphosphate hydrolases"/>
    <property type="match status" value="1"/>
</dbReference>
<dbReference type="GO" id="GO:0043828">
    <property type="term" value="F:tRNA 2-selenouridine synthase activity"/>
    <property type="evidence" value="ECO:0007669"/>
    <property type="project" value="InterPro"/>
</dbReference>
<sequence length="350" mass="40103">MFKDIKIDELLQNDKKDWTLVDVRSPSEFHEMTMPGSINIPVFDDEERAEVGTLYKQVSPEAAKERGLEIFSAKLPGFIKKFQQIEGEIAVFCWRGGMRSKTAATMIDLMGIKAWRLQGGVRTYRQWVLEKMEGLEINADAYVLNGGTGIGKTTILKRLQEKGKPVLDLEGLAGHRGSVFGHIGSSPNNQKKFDSMLLHEISQLKSSPFIVFEAESKRIGKVTVPETLLKKKEQGTHIFIEMPMEQRVLHILEEYRIEGHLEELRDAFQKIKSRIHTPIARELQTHLDQGEYKPFLSLLLEHYYDPKYGHAAMQYPEDQKITLHVNNIEEAVEKIMGLLPITTENYLLKR</sequence>
<dbReference type="InterPro" id="IPR027417">
    <property type="entry name" value="P-loop_NTPase"/>
</dbReference>
<proteinExistence type="predicted"/>
<evidence type="ECO:0000256" key="1">
    <source>
        <dbReference type="ARBA" id="ARBA00023266"/>
    </source>
</evidence>
<dbReference type="NCBIfam" id="NF008752">
    <property type="entry name" value="PRK11784.1-4"/>
    <property type="match status" value="1"/>
</dbReference>
<protein>
    <submittedName>
        <fullName evidence="3">tRNA 2-selenouridine(34) synthase MnmH</fullName>
    </submittedName>
</protein>
<dbReference type="NCBIfam" id="NF008750">
    <property type="entry name" value="PRK11784.1-2"/>
    <property type="match status" value="1"/>
</dbReference>
<name>A0A5D4NYA6_9BACI</name>
<evidence type="ECO:0000313" key="4">
    <source>
        <dbReference type="Proteomes" id="UP000322267"/>
    </source>
</evidence>
<dbReference type="AlphaFoldDB" id="A0A5D4NYA6"/>